<feature type="compositionally biased region" description="Polar residues" evidence="1">
    <location>
        <begin position="105"/>
        <end position="126"/>
    </location>
</feature>
<feature type="region of interest" description="Disordered" evidence="1">
    <location>
        <begin position="82"/>
        <end position="140"/>
    </location>
</feature>
<reference evidence="2 3" key="1">
    <citation type="journal article" date="2018" name="Nat. Ecol. Evol.">
        <title>Shark genomes provide insights into elasmobranch evolution and the origin of vertebrates.</title>
        <authorList>
            <person name="Hara Y"/>
            <person name="Yamaguchi K"/>
            <person name="Onimaru K"/>
            <person name="Kadota M"/>
            <person name="Koyanagi M"/>
            <person name="Keeley SD"/>
            <person name="Tatsumi K"/>
            <person name="Tanaka K"/>
            <person name="Motone F"/>
            <person name="Kageyama Y"/>
            <person name="Nozu R"/>
            <person name="Adachi N"/>
            <person name="Nishimura O"/>
            <person name="Nakagawa R"/>
            <person name="Tanegashima C"/>
            <person name="Kiyatake I"/>
            <person name="Matsumoto R"/>
            <person name="Murakumo K"/>
            <person name="Nishida K"/>
            <person name="Terakita A"/>
            <person name="Kuratani S"/>
            <person name="Sato K"/>
            <person name="Hyodo S Kuraku.S."/>
        </authorList>
    </citation>
    <scope>NUCLEOTIDE SEQUENCE [LARGE SCALE GENOMIC DNA]</scope>
</reference>
<keyword evidence="3" id="KW-1185">Reference proteome</keyword>
<comment type="caution">
    <text evidence="2">The sequence shown here is derived from an EMBL/GenBank/DDBJ whole genome shotgun (WGS) entry which is preliminary data.</text>
</comment>
<accession>A0A401T3Z2</accession>
<gene>
    <name evidence="2" type="ORF">chiPu_0015834</name>
</gene>
<dbReference type="EMBL" id="BEZZ01000980">
    <property type="protein sequence ID" value="GCC37330.1"/>
    <property type="molecule type" value="Genomic_DNA"/>
</dbReference>
<evidence type="ECO:0000313" key="2">
    <source>
        <dbReference type="EMBL" id="GCC37330.1"/>
    </source>
</evidence>
<dbReference type="AlphaFoldDB" id="A0A401T3Z2"/>
<evidence type="ECO:0000313" key="3">
    <source>
        <dbReference type="Proteomes" id="UP000287033"/>
    </source>
</evidence>
<feature type="compositionally biased region" description="Basic and acidic residues" evidence="1">
    <location>
        <begin position="127"/>
        <end position="140"/>
    </location>
</feature>
<proteinExistence type="predicted"/>
<protein>
    <submittedName>
        <fullName evidence="2">Uncharacterized protein</fullName>
    </submittedName>
</protein>
<dbReference type="Proteomes" id="UP000287033">
    <property type="component" value="Unassembled WGS sequence"/>
</dbReference>
<organism evidence="2 3">
    <name type="scientific">Chiloscyllium punctatum</name>
    <name type="common">Brownbanded bambooshark</name>
    <name type="synonym">Hemiscyllium punctatum</name>
    <dbReference type="NCBI Taxonomy" id="137246"/>
    <lineage>
        <taxon>Eukaryota</taxon>
        <taxon>Metazoa</taxon>
        <taxon>Chordata</taxon>
        <taxon>Craniata</taxon>
        <taxon>Vertebrata</taxon>
        <taxon>Chondrichthyes</taxon>
        <taxon>Elasmobranchii</taxon>
        <taxon>Galeomorphii</taxon>
        <taxon>Galeoidea</taxon>
        <taxon>Orectolobiformes</taxon>
        <taxon>Hemiscylliidae</taxon>
        <taxon>Chiloscyllium</taxon>
    </lineage>
</organism>
<name>A0A401T3Z2_CHIPU</name>
<sequence>MRGHCLGARIQNMIHVFPEHTGGHQEQPIDTWKLKSRVTPKSDRVTQFIRIQTSSFKIWKTSIRIFCGQRLQLRIQFHRAFGREDLQSGEPAPDLPPGSDRVAQLVTTRTPEFTRNDLQTGNSNQVSHRDLESLDRSEPK</sequence>
<evidence type="ECO:0000256" key="1">
    <source>
        <dbReference type="SAM" id="MobiDB-lite"/>
    </source>
</evidence>